<sequence>MSIKILAGDWDAGTRCAFNPAIFGRPDRLAIGWPFGVEYTAKEITSIEIVTEHNQTSIMGKVGWGALGGIALGPLGLLAGVLGGGNRHLKVVALELVNGKRALIQCDAKSYAEIIRLGFKGRPEQPVQDIPPTRQLSGPPRKPPAFERPETVQHVASVPVPDFMRHVKIEIPERKR</sequence>
<keyword evidence="3" id="KW-1185">Reference proteome</keyword>
<proteinExistence type="predicted"/>
<organism evidence="2 3">
    <name type="scientific">Aminobacter niigataensis</name>
    <dbReference type="NCBI Taxonomy" id="83265"/>
    <lineage>
        <taxon>Bacteria</taxon>
        <taxon>Pseudomonadati</taxon>
        <taxon>Pseudomonadota</taxon>
        <taxon>Alphaproteobacteria</taxon>
        <taxon>Hyphomicrobiales</taxon>
        <taxon>Phyllobacteriaceae</taxon>
        <taxon>Aminobacter</taxon>
    </lineage>
</organism>
<evidence type="ECO:0000313" key="3">
    <source>
        <dbReference type="Proteomes" id="UP000539538"/>
    </source>
</evidence>
<dbReference type="RefSeq" id="WP_183263245.1">
    <property type="nucleotide sequence ID" value="NZ_BAAAVZ010000001.1"/>
</dbReference>
<name>A0ABR6L3L9_9HYPH</name>
<protein>
    <submittedName>
        <fullName evidence="2">Uncharacterized protein</fullName>
    </submittedName>
</protein>
<dbReference type="EMBL" id="JACHOT010000004">
    <property type="protein sequence ID" value="MBB4651392.1"/>
    <property type="molecule type" value="Genomic_DNA"/>
</dbReference>
<comment type="caution">
    <text evidence="2">The sequence shown here is derived from an EMBL/GenBank/DDBJ whole genome shotgun (WGS) entry which is preliminary data.</text>
</comment>
<evidence type="ECO:0000256" key="1">
    <source>
        <dbReference type="SAM" id="MobiDB-lite"/>
    </source>
</evidence>
<dbReference type="Proteomes" id="UP000539538">
    <property type="component" value="Unassembled WGS sequence"/>
</dbReference>
<feature type="region of interest" description="Disordered" evidence="1">
    <location>
        <begin position="123"/>
        <end position="149"/>
    </location>
</feature>
<gene>
    <name evidence="2" type="ORF">GGQ99_003159</name>
</gene>
<evidence type="ECO:0000313" key="2">
    <source>
        <dbReference type="EMBL" id="MBB4651392.1"/>
    </source>
</evidence>
<reference evidence="2 3" key="1">
    <citation type="submission" date="2020-08" db="EMBL/GenBank/DDBJ databases">
        <title>Genomic Encyclopedia of Type Strains, Phase IV (KMG-IV): sequencing the most valuable type-strain genomes for metagenomic binning, comparative biology and taxonomic classification.</title>
        <authorList>
            <person name="Goeker M."/>
        </authorList>
    </citation>
    <scope>NUCLEOTIDE SEQUENCE [LARGE SCALE GENOMIC DNA]</scope>
    <source>
        <strain evidence="2 3">DSM 7050</strain>
    </source>
</reference>
<accession>A0ABR6L3L9</accession>